<reference evidence="1 2" key="1">
    <citation type="submission" date="2019-07" db="EMBL/GenBank/DDBJ databases">
        <title>Whole genome shotgun sequence of Chryseobacterium lathyri NBRC 105250.</title>
        <authorList>
            <person name="Hosoyama A."/>
            <person name="Uohara A."/>
            <person name="Ohji S."/>
            <person name="Ichikawa N."/>
        </authorList>
    </citation>
    <scope>NUCLEOTIDE SEQUENCE [LARGE SCALE GENOMIC DNA]</scope>
    <source>
        <strain evidence="1 2">NBRC 105250</strain>
    </source>
</reference>
<sequence>MNSQKPKDDIYLNKNGKVSTVFRNSKPNRFFDAGNGNQELFFNDPGNVDKLAQGEIYNIGDQVYYPIDYNEFLKVIASVPHTNKIRTLLAQGRLGNTVISPSAQLSAYAMIGYESTYGEADFSAHYLSRKLDIGNDVNQNNAFYHVRFGNTNTIYSLMDAGNFMWGGWSKFIGLFNHEVTGGVNTYEYIYNGRADTNADSKSIFNGRAFLLSK</sequence>
<gene>
    <name evidence="1" type="ORF">CLA01_02410</name>
</gene>
<dbReference type="OrthoDB" id="1237194at2"/>
<organism evidence="1 2">
    <name type="scientific">Chryseobacterium lathyri</name>
    <dbReference type="NCBI Taxonomy" id="395933"/>
    <lineage>
        <taxon>Bacteria</taxon>
        <taxon>Pseudomonadati</taxon>
        <taxon>Bacteroidota</taxon>
        <taxon>Flavobacteriia</taxon>
        <taxon>Flavobacteriales</taxon>
        <taxon>Weeksellaceae</taxon>
        <taxon>Chryseobacterium group</taxon>
        <taxon>Chryseobacterium</taxon>
    </lineage>
</organism>
<dbReference type="EMBL" id="BJYI01000001">
    <property type="protein sequence ID" value="GEN70169.1"/>
    <property type="molecule type" value="Genomic_DNA"/>
</dbReference>
<dbReference type="RefSeq" id="WP_111957896.1">
    <property type="nucleotide sequence ID" value="NZ_BJYI01000001.1"/>
</dbReference>
<comment type="caution">
    <text evidence="1">The sequence shown here is derived from an EMBL/GenBank/DDBJ whole genome shotgun (WGS) entry which is preliminary data.</text>
</comment>
<name>A0A511Y4Q9_9FLAO</name>
<dbReference type="AlphaFoldDB" id="A0A511Y4Q9"/>
<proteinExistence type="predicted"/>
<dbReference type="Proteomes" id="UP000321150">
    <property type="component" value="Unassembled WGS sequence"/>
</dbReference>
<accession>A0A511Y4Q9</accession>
<evidence type="ECO:0000313" key="2">
    <source>
        <dbReference type="Proteomes" id="UP000321150"/>
    </source>
</evidence>
<evidence type="ECO:0000313" key="1">
    <source>
        <dbReference type="EMBL" id="GEN70169.1"/>
    </source>
</evidence>
<evidence type="ECO:0008006" key="3">
    <source>
        <dbReference type="Google" id="ProtNLM"/>
    </source>
</evidence>
<protein>
    <recommendedName>
        <fullName evidence="3">Bacterial toxin 44 domain-containing protein</fullName>
    </recommendedName>
</protein>